<dbReference type="Gene3D" id="1.20.1560.10">
    <property type="entry name" value="ABC transporter type 1, transmembrane domain"/>
    <property type="match status" value="1"/>
</dbReference>
<feature type="transmembrane region" description="Helical" evidence="5">
    <location>
        <begin position="138"/>
        <end position="163"/>
    </location>
</feature>
<feature type="domain" description="ABC transmembrane type-1" evidence="7">
    <location>
        <begin position="40"/>
        <end position="314"/>
    </location>
</feature>
<name>A0ABQ1RFM2_9MICO</name>
<dbReference type="SUPFAM" id="SSF90123">
    <property type="entry name" value="ABC transporter transmembrane region"/>
    <property type="match status" value="1"/>
</dbReference>
<dbReference type="InterPro" id="IPR039421">
    <property type="entry name" value="Type_1_exporter"/>
</dbReference>
<keyword evidence="4 5" id="KW-0472">Membrane</keyword>
<evidence type="ECO:0000259" key="6">
    <source>
        <dbReference type="PROSITE" id="PS50893"/>
    </source>
</evidence>
<comment type="subcellular location">
    <subcellularLocation>
        <location evidence="1">Cell membrane</location>
        <topology evidence="1">Multi-pass membrane protein</topology>
    </subcellularLocation>
</comment>
<organism evidence="8 9">
    <name type="scientific">Microbacterium murale</name>
    <dbReference type="NCBI Taxonomy" id="1081040"/>
    <lineage>
        <taxon>Bacteria</taxon>
        <taxon>Bacillati</taxon>
        <taxon>Actinomycetota</taxon>
        <taxon>Actinomycetes</taxon>
        <taxon>Micrococcales</taxon>
        <taxon>Microbacteriaceae</taxon>
        <taxon>Microbacterium</taxon>
    </lineage>
</organism>
<dbReference type="SUPFAM" id="SSF52540">
    <property type="entry name" value="P-loop containing nucleoside triphosphate hydrolases"/>
    <property type="match status" value="1"/>
</dbReference>
<keyword evidence="9" id="KW-1185">Reference proteome</keyword>
<dbReference type="InterPro" id="IPR036640">
    <property type="entry name" value="ABC1_TM_sf"/>
</dbReference>
<dbReference type="RefSeq" id="WP_188434996.1">
    <property type="nucleotide sequence ID" value="NZ_BMCM01000001.1"/>
</dbReference>
<dbReference type="CDD" id="cd07346">
    <property type="entry name" value="ABC_6TM_exporters"/>
    <property type="match status" value="1"/>
</dbReference>
<dbReference type="PROSITE" id="PS50929">
    <property type="entry name" value="ABC_TM1F"/>
    <property type="match status" value="1"/>
</dbReference>
<keyword evidence="2 5" id="KW-0812">Transmembrane</keyword>
<dbReference type="InterPro" id="IPR011527">
    <property type="entry name" value="ABC1_TM_dom"/>
</dbReference>
<feature type="transmembrane region" description="Helical" evidence="5">
    <location>
        <begin position="257"/>
        <end position="279"/>
    </location>
</feature>
<sequence>MRAVPEPYTAPPAGVTPGGFLLWITRMQWTTVVQGTVCDIIWLLGLALTPWAIGRAIDEGLVAGDFAAFLRWLAVVIWLQLQHSLIQGLRDRAGSVNFERASSRVSQVIARASTRVTVAADQKLPAGAMVTVASSDSWAISFIPINVGSLISSLVAFITVSALLLRDSLLLGLLVVVGVPAFALVQFALVKSLHKRQWIVRKASEQMNAVAADSVKGMRVLRGIGGEEQFLSRFRTHSSQLGKAAKKASWPLAAAEGLNVLIAGILVATLTWIGAGLVAQGDLQVGELVSFYGYAGFMMMPVALFNQVLRVVVSGFIGARKVVDVLEVDPLWAQDGESRASDAAAEMPALVDERTGVTVRDGELLAVVIPNSSEAREFVDRLGRMDVEGKDADEPDAVAPAVRLHGDSICRLPIEQVRSAVVVSDPVPFLFSGTLRSVLDPWAQHDDDALLRAVRSVDALDVIESVDGGLGVLVGEGGIEFSGGQRQRLGAARALLSEPEVLVLHDPTSSVDAATEERMADGIRSHRRGRTTIIVTSSPLVLSVADRVALVIDGEVRADGTHDELLRRDGAYVTAVLRAQPEPAADEKEATR</sequence>
<feature type="transmembrane region" description="Helical" evidence="5">
    <location>
        <begin position="169"/>
        <end position="190"/>
    </location>
</feature>
<evidence type="ECO:0000256" key="4">
    <source>
        <dbReference type="ARBA" id="ARBA00023136"/>
    </source>
</evidence>
<dbReference type="Proteomes" id="UP000629365">
    <property type="component" value="Unassembled WGS sequence"/>
</dbReference>
<feature type="transmembrane region" description="Helical" evidence="5">
    <location>
        <begin position="291"/>
        <end position="313"/>
    </location>
</feature>
<reference evidence="9" key="1">
    <citation type="journal article" date="2019" name="Int. J. Syst. Evol. Microbiol.">
        <title>The Global Catalogue of Microorganisms (GCM) 10K type strain sequencing project: providing services to taxonomists for standard genome sequencing and annotation.</title>
        <authorList>
            <consortium name="The Broad Institute Genomics Platform"/>
            <consortium name="The Broad Institute Genome Sequencing Center for Infectious Disease"/>
            <person name="Wu L."/>
            <person name="Ma J."/>
        </authorList>
    </citation>
    <scope>NUCLEOTIDE SEQUENCE [LARGE SCALE GENOMIC DNA]</scope>
    <source>
        <strain evidence="9">CCM 7640</strain>
    </source>
</reference>
<dbReference type="Pfam" id="PF00664">
    <property type="entry name" value="ABC_membrane"/>
    <property type="match status" value="1"/>
</dbReference>
<evidence type="ECO:0000256" key="2">
    <source>
        <dbReference type="ARBA" id="ARBA00022692"/>
    </source>
</evidence>
<dbReference type="PROSITE" id="PS50893">
    <property type="entry name" value="ABC_TRANSPORTER_2"/>
    <property type="match status" value="1"/>
</dbReference>
<keyword evidence="3 5" id="KW-1133">Transmembrane helix</keyword>
<dbReference type="PANTHER" id="PTHR43394">
    <property type="entry name" value="ATP-DEPENDENT PERMEASE MDL1, MITOCHONDRIAL"/>
    <property type="match status" value="1"/>
</dbReference>
<comment type="caution">
    <text evidence="8">The sequence shown here is derived from an EMBL/GenBank/DDBJ whole genome shotgun (WGS) entry which is preliminary data.</text>
</comment>
<gene>
    <name evidence="8" type="ORF">GCM10007269_05350</name>
</gene>
<evidence type="ECO:0000313" key="9">
    <source>
        <dbReference type="Proteomes" id="UP000629365"/>
    </source>
</evidence>
<feature type="transmembrane region" description="Helical" evidence="5">
    <location>
        <begin position="60"/>
        <end position="81"/>
    </location>
</feature>
<evidence type="ECO:0000313" key="8">
    <source>
        <dbReference type="EMBL" id="GGD65091.1"/>
    </source>
</evidence>
<accession>A0ABQ1RFM2</accession>
<evidence type="ECO:0000256" key="5">
    <source>
        <dbReference type="SAM" id="Phobius"/>
    </source>
</evidence>
<dbReference type="PANTHER" id="PTHR43394:SF1">
    <property type="entry name" value="ATP-BINDING CASSETTE SUB-FAMILY B MEMBER 10, MITOCHONDRIAL"/>
    <property type="match status" value="1"/>
</dbReference>
<dbReference type="Gene3D" id="3.40.50.300">
    <property type="entry name" value="P-loop containing nucleotide triphosphate hydrolases"/>
    <property type="match status" value="1"/>
</dbReference>
<evidence type="ECO:0000256" key="1">
    <source>
        <dbReference type="ARBA" id="ARBA00004651"/>
    </source>
</evidence>
<proteinExistence type="predicted"/>
<feature type="transmembrane region" description="Helical" evidence="5">
    <location>
        <begin position="32"/>
        <end position="54"/>
    </location>
</feature>
<evidence type="ECO:0000259" key="7">
    <source>
        <dbReference type="PROSITE" id="PS50929"/>
    </source>
</evidence>
<protein>
    <submittedName>
        <fullName evidence="8">Multidrug ABC transporter permease</fullName>
    </submittedName>
</protein>
<evidence type="ECO:0000256" key="3">
    <source>
        <dbReference type="ARBA" id="ARBA00022989"/>
    </source>
</evidence>
<feature type="domain" description="ABC transporter" evidence="6">
    <location>
        <begin position="326"/>
        <end position="578"/>
    </location>
</feature>
<dbReference type="EMBL" id="BMCM01000001">
    <property type="protein sequence ID" value="GGD65091.1"/>
    <property type="molecule type" value="Genomic_DNA"/>
</dbReference>
<dbReference type="InterPro" id="IPR003439">
    <property type="entry name" value="ABC_transporter-like_ATP-bd"/>
</dbReference>
<dbReference type="InterPro" id="IPR027417">
    <property type="entry name" value="P-loop_NTPase"/>
</dbReference>